<dbReference type="Gene3D" id="3.10.50.30">
    <property type="entry name" value="Transcription elongation factor, GreA/GreB, C-terminal domain"/>
    <property type="match status" value="1"/>
</dbReference>
<sequence>MSNQRDTVWMTAGALAALQAELDELNARAEGDVPQGRQVELRDLIRRAEVGTKPDDGLVEPGMTVTVRFTRDGSEETFLLGSRELVRQGTEVELDVYSPSSPLGVAITGRSVGDTVTYDAPNGATIEVTVVAAVPFG</sequence>
<proteinExistence type="predicted"/>
<protein>
    <submittedName>
        <fullName evidence="2">GreA/GreB family elongation factor</fullName>
    </submittedName>
</protein>
<name>A0ABR8S565_9MICO</name>
<accession>A0ABR8S565</accession>
<comment type="caution">
    <text evidence="2">The sequence shown here is derived from an EMBL/GenBank/DDBJ whole genome shotgun (WGS) entry which is preliminary data.</text>
</comment>
<dbReference type="GO" id="GO:0003746">
    <property type="term" value="F:translation elongation factor activity"/>
    <property type="evidence" value="ECO:0007669"/>
    <property type="project" value="UniProtKB-KW"/>
</dbReference>
<dbReference type="InterPro" id="IPR036953">
    <property type="entry name" value="GreA/GreB_C_sf"/>
</dbReference>
<keyword evidence="2" id="KW-0251">Elongation factor</keyword>
<dbReference type="Pfam" id="PF01272">
    <property type="entry name" value="GreA_GreB"/>
    <property type="match status" value="1"/>
</dbReference>
<dbReference type="RefSeq" id="WP_191719414.1">
    <property type="nucleotide sequence ID" value="NZ_JACSQP010000006.1"/>
</dbReference>
<keyword evidence="3" id="KW-1185">Reference proteome</keyword>
<keyword evidence="2" id="KW-0648">Protein biosynthesis</keyword>
<gene>
    <name evidence="2" type="ORF">H9651_11235</name>
</gene>
<evidence type="ECO:0000313" key="2">
    <source>
        <dbReference type="EMBL" id="MBD7958214.1"/>
    </source>
</evidence>
<dbReference type="SUPFAM" id="SSF54534">
    <property type="entry name" value="FKBP-like"/>
    <property type="match status" value="1"/>
</dbReference>
<feature type="domain" description="Transcription elongation factor GreA/GreB C-terminal" evidence="1">
    <location>
        <begin position="57"/>
        <end position="132"/>
    </location>
</feature>
<evidence type="ECO:0000313" key="3">
    <source>
        <dbReference type="Proteomes" id="UP000648352"/>
    </source>
</evidence>
<dbReference type="EMBL" id="JACSQP010000006">
    <property type="protein sequence ID" value="MBD7958214.1"/>
    <property type="molecule type" value="Genomic_DNA"/>
</dbReference>
<reference evidence="2 3" key="1">
    <citation type="submission" date="2020-08" db="EMBL/GenBank/DDBJ databases">
        <title>A Genomic Blueprint of the Chicken Gut Microbiome.</title>
        <authorList>
            <person name="Gilroy R."/>
            <person name="Ravi A."/>
            <person name="Getino M."/>
            <person name="Pursley I."/>
            <person name="Horton D.L."/>
            <person name="Alikhan N.-F."/>
            <person name="Baker D."/>
            <person name="Gharbi K."/>
            <person name="Hall N."/>
            <person name="Watson M."/>
            <person name="Adriaenssens E.M."/>
            <person name="Foster-Nyarko E."/>
            <person name="Jarju S."/>
            <person name="Secka A."/>
            <person name="Antonio M."/>
            <person name="Oren A."/>
            <person name="Chaudhuri R."/>
            <person name="La Ragione R.M."/>
            <person name="Hildebrand F."/>
            <person name="Pallen M.J."/>
        </authorList>
    </citation>
    <scope>NUCLEOTIDE SEQUENCE [LARGE SCALE GENOMIC DNA]</scope>
    <source>
        <strain evidence="2 3">Sa4CUA7</strain>
    </source>
</reference>
<dbReference type="Proteomes" id="UP000648352">
    <property type="component" value="Unassembled WGS sequence"/>
</dbReference>
<organism evidence="2 3">
    <name type="scientific">Microbacterium pullorum</name>
    <dbReference type="NCBI Taxonomy" id="2762236"/>
    <lineage>
        <taxon>Bacteria</taxon>
        <taxon>Bacillati</taxon>
        <taxon>Actinomycetota</taxon>
        <taxon>Actinomycetes</taxon>
        <taxon>Micrococcales</taxon>
        <taxon>Microbacteriaceae</taxon>
        <taxon>Microbacterium</taxon>
    </lineage>
</organism>
<dbReference type="InterPro" id="IPR001437">
    <property type="entry name" value="Tscrpt_elong_fac_GreA/B_C"/>
</dbReference>
<evidence type="ECO:0000259" key="1">
    <source>
        <dbReference type="Pfam" id="PF01272"/>
    </source>
</evidence>